<dbReference type="Proteomes" id="UP001353858">
    <property type="component" value="Unassembled WGS sequence"/>
</dbReference>
<name>A0AAN7PF90_9COLE</name>
<sequence length="551" mass="61751">MSVIATSSDYLKIHQWPDGELKEQYVPQSDNEGPIKTISWGRDGSWLVVVPNTGATEVISIKDNLKVLQTIQDIYHPTAAVFQNGTKRNITIGTQSGQVLVYDIKLRNVKKRYPRATSTIFSLQYNSKDSHVAAACINGDILVYNHFTTNLSSSYRIPGADSVSSITFHRTKRNLLAAGSEEGIVATWDINTNKVLCDFPAHQGPVTGLTFSPIRSDLLVTSGLDRRFGFYDLLSHKCVIEVEVTSSTTALDFSSCGTYLGLGSQNGNVILYDTRNFNKPISAFVAHEGKKIRHLLFQKVVQSDTKSSNSSIDLGAEEPVKIQDLVQNSFGNSLICNDSNAENEKDTSQMHLKRDNGDSFLAALGLDNSKATSELSNRHEVTSGYRLTEEVQKWMEGSKTMQINLPDISKTPIKQKFSTPKHDIEELSAIYESPIVEIGEANANVGFSLDELKHAIRDIVREEFKTQLEATKEEIRVEVLEATSHMRRQFLDLHMAIVKQFVGIESKIDKINNVTVREFICDDFLINKNNELLKEVETLREQMVEKVHRKF</sequence>
<dbReference type="InterPro" id="IPR015943">
    <property type="entry name" value="WD40/YVTN_repeat-like_dom_sf"/>
</dbReference>
<dbReference type="GO" id="GO:0007020">
    <property type="term" value="P:microtubule nucleation"/>
    <property type="evidence" value="ECO:0007669"/>
    <property type="project" value="TreeGrafter"/>
</dbReference>
<keyword evidence="1" id="KW-0853">WD repeat</keyword>
<organism evidence="3 4">
    <name type="scientific">Aquatica leii</name>
    <dbReference type="NCBI Taxonomy" id="1421715"/>
    <lineage>
        <taxon>Eukaryota</taxon>
        <taxon>Metazoa</taxon>
        <taxon>Ecdysozoa</taxon>
        <taxon>Arthropoda</taxon>
        <taxon>Hexapoda</taxon>
        <taxon>Insecta</taxon>
        <taxon>Pterygota</taxon>
        <taxon>Neoptera</taxon>
        <taxon>Endopterygota</taxon>
        <taxon>Coleoptera</taxon>
        <taxon>Polyphaga</taxon>
        <taxon>Elateriformia</taxon>
        <taxon>Elateroidea</taxon>
        <taxon>Lampyridae</taxon>
        <taxon>Luciolinae</taxon>
        <taxon>Aquatica</taxon>
    </lineage>
</organism>
<dbReference type="GO" id="GO:0000278">
    <property type="term" value="P:mitotic cell cycle"/>
    <property type="evidence" value="ECO:0007669"/>
    <property type="project" value="TreeGrafter"/>
</dbReference>
<dbReference type="PANTHER" id="PTHR44414">
    <property type="entry name" value="PROTEIN NEDD1"/>
    <property type="match status" value="1"/>
</dbReference>
<proteinExistence type="predicted"/>
<feature type="repeat" description="WD" evidence="1">
    <location>
        <begin position="199"/>
        <end position="241"/>
    </location>
</feature>
<evidence type="ECO:0000313" key="3">
    <source>
        <dbReference type="EMBL" id="KAK4884123.1"/>
    </source>
</evidence>
<dbReference type="SMART" id="SM00320">
    <property type="entry name" value="WD40"/>
    <property type="match status" value="4"/>
</dbReference>
<evidence type="ECO:0000256" key="2">
    <source>
        <dbReference type="SAM" id="Coils"/>
    </source>
</evidence>
<dbReference type="GO" id="GO:0043015">
    <property type="term" value="F:gamma-tubulin binding"/>
    <property type="evidence" value="ECO:0007669"/>
    <property type="project" value="TreeGrafter"/>
</dbReference>
<keyword evidence="2" id="KW-0175">Coiled coil</keyword>
<dbReference type="GO" id="GO:0005737">
    <property type="term" value="C:cytoplasm"/>
    <property type="evidence" value="ECO:0007669"/>
    <property type="project" value="TreeGrafter"/>
</dbReference>
<dbReference type="Gene3D" id="2.130.10.10">
    <property type="entry name" value="YVTN repeat-like/Quinoprotein amine dehydrogenase"/>
    <property type="match status" value="2"/>
</dbReference>
<comment type="caution">
    <text evidence="3">The sequence shown here is derived from an EMBL/GenBank/DDBJ whole genome shotgun (WGS) entry which is preliminary data.</text>
</comment>
<keyword evidence="4" id="KW-1185">Reference proteome</keyword>
<dbReference type="EMBL" id="JARPUR010000001">
    <property type="protein sequence ID" value="KAK4884123.1"/>
    <property type="molecule type" value="Genomic_DNA"/>
</dbReference>
<protein>
    <recommendedName>
        <fullName evidence="5">Protein NEDD1</fullName>
    </recommendedName>
</protein>
<gene>
    <name evidence="3" type="ORF">RN001_000394</name>
</gene>
<dbReference type="InterPro" id="IPR001680">
    <property type="entry name" value="WD40_rpt"/>
</dbReference>
<accession>A0AAN7PF90</accession>
<dbReference type="GO" id="GO:0005814">
    <property type="term" value="C:centriole"/>
    <property type="evidence" value="ECO:0007669"/>
    <property type="project" value="TreeGrafter"/>
</dbReference>
<dbReference type="InterPro" id="IPR052818">
    <property type="entry name" value="NEDD1_Spindle_Assembly"/>
</dbReference>
<evidence type="ECO:0008006" key="5">
    <source>
        <dbReference type="Google" id="ProtNLM"/>
    </source>
</evidence>
<dbReference type="InterPro" id="IPR036322">
    <property type="entry name" value="WD40_repeat_dom_sf"/>
</dbReference>
<dbReference type="AlphaFoldDB" id="A0AAN7PF90"/>
<dbReference type="GO" id="GO:0005813">
    <property type="term" value="C:centrosome"/>
    <property type="evidence" value="ECO:0007669"/>
    <property type="project" value="TreeGrafter"/>
</dbReference>
<dbReference type="PANTHER" id="PTHR44414:SF1">
    <property type="entry name" value="PROTEIN NEDD1"/>
    <property type="match status" value="1"/>
</dbReference>
<dbReference type="GO" id="GO:0000922">
    <property type="term" value="C:spindle pole"/>
    <property type="evidence" value="ECO:0007669"/>
    <property type="project" value="TreeGrafter"/>
</dbReference>
<dbReference type="SUPFAM" id="SSF50978">
    <property type="entry name" value="WD40 repeat-like"/>
    <property type="match status" value="1"/>
</dbReference>
<evidence type="ECO:0000256" key="1">
    <source>
        <dbReference type="PROSITE-ProRule" id="PRU00221"/>
    </source>
</evidence>
<evidence type="ECO:0000313" key="4">
    <source>
        <dbReference type="Proteomes" id="UP001353858"/>
    </source>
</evidence>
<feature type="coiled-coil region" evidence="2">
    <location>
        <begin position="522"/>
        <end position="549"/>
    </location>
</feature>
<dbReference type="PROSITE" id="PS50082">
    <property type="entry name" value="WD_REPEATS_2"/>
    <property type="match status" value="1"/>
</dbReference>
<reference evidence="4" key="1">
    <citation type="submission" date="2023-01" db="EMBL/GenBank/DDBJ databases">
        <title>Key to firefly adult light organ development and bioluminescence: homeobox transcription factors regulate luciferase expression and transportation to peroxisome.</title>
        <authorList>
            <person name="Fu X."/>
        </authorList>
    </citation>
    <scope>NUCLEOTIDE SEQUENCE [LARGE SCALE GENOMIC DNA]</scope>
</reference>
<dbReference type="GO" id="GO:0036064">
    <property type="term" value="C:ciliary basal body"/>
    <property type="evidence" value="ECO:0007669"/>
    <property type="project" value="TreeGrafter"/>
</dbReference>